<feature type="transmembrane region" description="Helical" evidence="1">
    <location>
        <begin position="21"/>
        <end position="39"/>
    </location>
</feature>
<evidence type="ECO:0000256" key="1">
    <source>
        <dbReference type="SAM" id="Phobius"/>
    </source>
</evidence>
<name>A0ABU7V998_9MICO</name>
<proteinExistence type="predicted"/>
<organism evidence="2 3">
    <name type="scientific">Microbacterium schleiferi</name>
    <dbReference type="NCBI Taxonomy" id="69362"/>
    <lineage>
        <taxon>Bacteria</taxon>
        <taxon>Bacillati</taxon>
        <taxon>Actinomycetota</taxon>
        <taxon>Actinomycetes</taxon>
        <taxon>Micrococcales</taxon>
        <taxon>Microbacteriaceae</taxon>
        <taxon>Microbacterium</taxon>
    </lineage>
</organism>
<reference evidence="2 3" key="1">
    <citation type="submission" date="2024-01" db="EMBL/GenBank/DDBJ databases">
        <title>the genome sequence of strain Microbacterium schleiferi NBRC 15075.</title>
        <authorList>
            <person name="Ding Y."/>
            <person name="Zhang G."/>
        </authorList>
    </citation>
    <scope>NUCLEOTIDE SEQUENCE [LARGE SCALE GENOMIC DNA]</scope>
    <source>
        <strain evidence="2 3">NBRC 15075</strain>
    </source>
</reference>
<feature type="transmembrane region" description="Helical" evidence="1">
    <location>
        <begin position="176"/>
        <end position="196"/>
    </location>
</feature>
<feature type="transmembrane region" description="Helical" evidence="1">
    <location>
        <begin position="203"/>
        <end position="227"/>
    </location>
</feature>
<evidence type="ECO:0008006" key="4">
    <source>
        <dbReference type="Google" id="ProtNLM"/>
    </source>
</evidence>
<evidence type="ECO:0000313" key="2">
    <source>
        <dbReference type="EMBL" id="MEF2256266.1"/>
    </source>
</evidence>
<keyword evidence="1" id="KW-1133">Transmembrane helix</keyword>
<gene>
    <name evidence="2" type="ORF">V2V91_14170</name>
</gene>
<sequence>MPESPDAVSSRRRSFFEDLQLLIVILLGVVSVATAYVSFEAALYGGQQAAAYSRGGAAQTEAESIYLEANQQYMQDAETLTRLSEYQIEMDGADPDVAAAASEKYDQLYFTSVSEDLDAAIAWAQAENEADPSTYTDPQGSEDYQDALFGAWSNADAEAETLLAQGDEANQYSDRLTLNTVLMAIALFLLGIAAVIRNRRAQWILIGVSSGIFLLALGLTVIVPFTWF</sequence>
<evidence type="ECO:0000313" key="3">
    <source>
        <dbReference type="Proteomes" id="UP001351900"/>
    </source>
</evidence>
<dbReference type="Proteomes" id="UP001351900">
    <property type="component" value="Unassembled WGS sequence"/>
</dbReference>
<keyword evidence="3" id="KW-1185">Reference proteome</keyword>
<dbReference type="EMBL" id="JAZHOV010000009">
    <property type="protein sequence ID" value="MEF2256266.1"/>
    <property type="molecule type" value="Genomic_DNA"/>
</dbReference>
<dbReference type="RefSeq" id="WP_331792341.1">
    <property type="nucleotide sequence ID" value="NZ_BAAAUO010000011.1"/>
</dbReference>
<keyword evidence="1" id="KW-0472">Membrane</keyword>
<comment type="caution">
    <text evidence="2">The sequence shown here is derived from an EMBL/GenBank/DDBJ whole genome shotgun (WGS) entry which is preliminary data.</text>
</comment>
<keyword evidence="1" id="KW-0812">Transmembrane</keyword>
<protein>
    <recommendedName>
        <fullName evidence="4">DUF4337 domain-containing protein</fullName>
    </recommendedName>
</protein>
<accession>A0ABU7V998</accession>